<gene>
    <name evidence="2" type="ORF">HV559_01135</name>
</gene>
<keyword evidence="1" id="KW-0732">Signal</keyword>
<evidence type="ECO:0000256" key="1">
    <source>
        <dbReference type="SAM" id="SignalP"/>
    </source>
</evidence>
<dbReference type="AlphaFoldDB" id="A0A7D5HRM9"/>
<feature type="signal peptide" evidence="1">
    <location>
        <begin position="1"/>
        <end position="25"/>
    </location>
</feature>
<accession>A0A7D5HRM9</accession>
<dbReference type="Proteomes" id="UP000509660">
    <property type="component" value="Chromosome"/>
</dbReference>
<reference evidence="2 3" key="1">
    <citation type="submission" date="2020-06" db="EMBL/GenBank/DDBJ databases">
        <title>Mannheimia pernigra sp. nov. isolated from bovine respiratory tract.</title>
        <authorList>
            <person name="Kuhnert P."/>
            <person name="Akarsu-Egger H."/>
        </authorList>
    </citation>
    <scope>NUCLEOTIDE SEQUENCE [LARGE SCALE GENOMIC DNA]</scope>
    <source>
        <strain evidence="2 3">BNO311</strain>
    </source>
</reference>
<keyword evidence="3" id="KW-1185">Reference proteome</keyword>
<dbReference type="EMBL" id="CP055306">
    <property type="protein sequence ID" value="QLB39592.1"/>
    <property type="molecule type" value="Genomic_DNA"/>
</dbReference>
<evidence type="ECO:0000313" key="2">
    <source>
        <dbReference type="EMBL" id="QLB39592.1"/>
    </source>
</evidence>
<name>A0A7D5HRM9_9PAST</name>
<proteinExistence type="predicted"/>
<evidence type="ECO:0000313" key="3">
    <source>
        <dbReference type="Proteomes" id="UP000509660"/>
    </source>
</evidence>
<feature type="chain" id="PRO_5033014631" evidence="1">
    <location>
        <begin position="26"/>
        <end position="166"/>
    </location>
</feature>
<sequence>MFGKMIKSILFVTVTTLSISSMVNAKPMTKNLTVDQIADGLANGIYSKKDLSDALVKGLPNVIGFMAYTMFLSGKDSQEVWDLARRAHTGKNAVGTLVMGMLLVSEQINMYENGGEQRRRDSRAQGYFLIHDACSNKVEQILRRDPSIKDLCKDAKEQINDERNYK</sequence>
<dbReference type="RefSeq" id="WP_176809341.1">
    <property type="nucleotide sequence ID" value="NZ_CP055306.1"/>
</dbReference>
<protein>
    <submittedName>
        <fullName evidence="2">Uncharacterized protein</fullName>
    </submittedName>
</protein>
<organism evidence="2 3">
    <name type="scientific">Mannheimia pernigra</name>
    <dbReference type="NCBI Taxonomy" id="111844"/>
    <lineage>
        <taxon>Bacteria</taxon>
        <taxon>Pseudomonadati</taxon>
        <taxon>Pseudomonadota</taxon>
        <taxon>Gammaproteobacteria</taxon>
        <taxon>Pasteurellales</taxon>
        <taxon>Pasteurellaceae</taxon>
        <taxon>Mannheimia</taxon>
    </lineage>
</organism>